<feature type="transmembrane region" description="Helical" evidence="1">
    <location>
        <begin position="41"/>
        <end position="59"/>
    </location>
</feature>
<name>A0ABV7TE79_9RHOB</name>
<organism evidence="2 3">
    <name type="scientific">Lutimaribacter marinistellae</name>
    <dbReference type="NCBI Taxonomy" id="1820329"/>
    <lineage>
        <taxon>Bacteria</taxon>
        <taxon>Pseudomonadati</taxon>
        <taxon>Pseudomonadota</taxon>
        <taxon>Alphaproteobacteria</taxon>
        <taxon>Rhodobacterales</taxon>
        <taxon>Roseobacteraceae</taxon>
        <taxon>Lutimaribacter</taxon>
    </lineage>
</organism>
<sequence length="128" mass="13420">MVQFSTLIAPLLTLVALSGGAVWTGATSALGAAPWWAEKVVWAGLPAGIALAATAWLLAPSRRPRLLTLAALTVIAFTLARYGQANAVASAPEAPELAAQTWYFGWFATCALATATVASLFRYHRPAH</sequence>
<evidence type="ECO:0000313" key="2">
    <source>
        <dbReference type="EMBL" id="MFC3612338.1"/>
    </source>
</evidence>
<dbReference type="Proteomes" id="UP001595629">
    <property type="component" value="Unassembled WGS sequence"/>
</dbReference>
<feature type="transmembrane region" description="Helical" evidence="1">
    <location>
        <begin position="103"/>
        <end position="123"/>
    </location>
</feature>
<feature type="transmembrane region" description="Helical" evidence="1">
    <location>
        <begin position="66"/>
        <end position="83"/>
    </location>
</feature>
<evidence type="ECO:0008006" key="4">
    <source>
        <dbReference type="Google" id="ProtNLM"/>
    </source>
</evidence>
<keyword evidence="1" id="KW-1133">Transmembrane helix</keyword>
<proteinExistence type="predicted"/>
<keyword evidence="1" id="KW-0812">Transmembrane</keyword>
<reference evidence="3" key="1">
    <citation type="journal article" date="2019" name="Int. J. Syst. Evol. Microbiol.">
        <title>The Global Catalogue of Microorganisms (GCM) 10K type strain sequencing project: providing services to taxonomists for standard genome sequencing and annotation.</title>
        <authorList>
            <consortium name="The Broad Institute Genomics Platform"/>
            <consortium name="The Broad Institute Genome Sequencing Center for Infectious Disease"/>
            <person name="Wu L."/>
            <person name="Ma J."/>
        </authorList>
    </citation>
    <scope>NUCLEOTIDE SEQUENCE [LARGE SCALE GENOMIC DNA]</scope>
    <source>
        <strain evidence="3">KCTC 42911</strain>
    </source>
</reference>
<protein>
    <recommendedName>
        <fullName evidence="4">Transmembrane protein</fullName>
    </recommendedName>
</protein>
<keyword evidence="1" id="KW-0472">Membrane</keyword>
<dbReference type="EMBL" id="JBHRXI010000001">
    <property type="protein sequence ID" value="MFC3612338.1"/>
    <property type="molecule type" value="Genomic_DNA"/>
</dbReference>
<evidence type="ECO:0000313" key="3">
    <source>
        <dbReference type="Proteomes" id="UP001595629"/>
    </source>
</evidence>
<gene>
    <name evidence="2" type="ORF">ACFORG_01075</name>
</gene>
<evidence type="ECO:0000256" key="1">
    <source>
        <dbReference type="SAM" id="Phobius"/>
    </source>
</evidence>
<keyword evidence="3" id="KW-1185">Reference proteome</keyword>
<accession>A0ABV7TE79</accession>
<comment type="caution">
    <text evidence="2">The sequence shown here is derived from an EMBL/GenBank/DDBJ whole genome shotgun (WGS) entry which is preliminary data.</text>
</comment>
<dbReference type="RefSeq" id="WP_386733523.1">
    <property type="nucleotide sequence ID" value="NZ_JBHRXI010000001.1"/>
</dbReference>